<gene>
    <name evidence="1" type="ORF">SAMN02745857_03957</name>
</gene>
<evidence type="ECO:0000313" key="1">
    <source>
        <dbReference type="EMBL" id="SMC29615.1"/>
    </source>
</evidence>
<dbReference type="AlphaFoldDB" id="A0A1W1Y0G0"/>
<dbReference type="EMBL" id="FWXD01000038">
    <property type="protein sequence ID" value="SMC29615.1"/>
    <property type="molecule type" value="Genomic_DNA"/>
</dbReference>
<sequence length="49" mass="5522">MRGFFAPAARLSWLAVFDFDQGFLIFAESLLICVISNCYDPCEFQAVKA</sequence>
<reference evidence="1 2" key="1">
    <citation type="submission" date="2017-04" db="EMBL/GenBank/DDBJ databases">
        <authorList>
            <person name="Afonso C.L."/>
            <person name="Miller P.J."/>
            <person name="Scott M.A."/>
            <person name="Spackman E."/>
            <person name="Goraichik I."/>
            <person name="Dimitrov K.M."/>
            <person name="Suarez D.L."/>
            <person name="Swayne D.E."/>
        </authorList>
    </citation>
    <scope>NUCLEOTIDE SEQUENCE [LARGE SCALE GENOMIC DNA]</scope>
    <source>
        <strain evidence="1 2">DSM 23236</strain>
    </source>
</reference>
<dbReference type="Proteomes" id="UP000192761">
    <property type="component" value="Unassembled WGS sequence"/>
</dbReference>
<accession>A0A1W1Y0G0</accession>
<keyword evidence="2" id="KW-1185">Reference proteome</keyword>
<name>A0A1W1Y0G0_9NEIS</name>
<dbReference type="STRING" id="1121001.SAMN02745857_03957"/>
<evidence type="ECO:0000313" key="2">
    <source>
        <dbReference type="Proteomes" id="UP000192761"/>
    </source>
</evidence>
<proteinExistence type="predicted"/>
<organism evidence="1 2">
    <name type="scientific">Andreprevotia lacus DSM 23236</name>
    <dbReference type="NCBI Taxonomy" id="1121001"/>
    <lineage>
        <taxon>Bacteria</taxon>
        <taxon>Pseudomonadati</taxon>
        <taxon>Pseudomonadota</taxon>
        <taxon>Betaproteobacteria</taxon>
        <taxon>Neisseriales</taxon>
        <taxon>Chitinibacteraceae</taxon>
        <taxon>Andreprevotia</taxon>
    </lineage>
</organism>
<protein>
    <submittedName>
        <fullName evidence="1">Uncharacterized protein</fullName>
    </submittedName>
</protein>